<keyword evidence="2 5" id="KW-0378">Hydrolase</keyword>
<dbReference type="GO" id="GO:0005829">
    <property type="term" value="C:cytosol"/>
    <property type="evidence" value="ECO:0007669"/>
    <property type="project" value="TreeGrafter"/>
</dbReference>
<gene>
    <name evidence="7" type="ORF">V6M85_05640</name>
</gene>
<dbReference type="AlphaFoldDB" id="A0AAX4L3J7"/>
<dbReference type="PANTHER" id="PTHR10000:SF8">
    <property type="entry name" value="HAD SUPERFAMILY HYDROLASE-LIKE, TYPE 3"/>
    <property type="match status" value="1"/>
</dbReference>
<feature type="binding site" evidence="5">
    <location>
        <position position="178"/>
    </location>
    <ligand>
        <name>Mg(2+)</name>
        <dbReference type="ChEBI" id="CHEBI:18420"/>
    </ligand>
</feature>
<dbReference type="InterPro" id="IPR006382">
    <property type="entry name" value="PGPase"/>
</dbReference>
<dbReference type="Gene3D" id="3.90.1070.10">
    <property type="match status" value="1"/>
</dbReference>
<dbReference type="EC" id="3.1.3.18" evidence="5 6"/>
<dbReference type="EMBL" id="CP146016">
    <property type="protein sequence ID" value="WWQ61554.1"/>
    <property type="molecule type" value="Genomic_DNA"/>
</dbReference>
<evidence type="ECO:0000313" key="8">
    <source>
        <dbReference type="Proteomes" id="UP001432202"/>
    </source>
</evidence>
<dbReference type="Pfam" id="PF08282">
    <property type="entry name" value="Hydrolase_3"/>
    <property type="match status" value="2"/>
</dbReference>
<dbReference type="Proteomes" id="UP001432202">
    <property type="component" value="Chromosome"/>
</dbReference>
<dbReference type="HAMAP" id="MF_01419">
    <property type="entry name" value="GPH_hydrolase_arch"/>
    <property type="match status" value="1"/>
</dbReference>
<dbReference type="GO" id="GO:0000287">
    <property type="term" value="F:magnesium ion binding"/>
    <property type="evidence" value="ECO:0007669"/>
    <property type="project" value="InterPro"/>
</dbReference>
<name>A0AAX4L3J7_9CREN</name>
<feature type="binding site" evidence="5">
    <location>
        <position position="13"/>
    </location>
    <ligand>
        <name>Mg(2+)</name>
        <dbReference type="ChEBI" id="CHEBI:18420"/>
    </ligand>
</feature>
<evidence type="ECO:0000256" key="3">
    <source>
        <dbReference type="ARBA" id="ARBA00022842"/>
    </source>
</evidence>
<keyword evidence="4 5" id="KW-0119">Carbohydrate metabolism</keyword>
<dbReference type="InterPro" id="IPR036412">
    <property type="entry name" value="HAD-like_sf"/>
</dbReference>
<protein>
    <recommendedName>
        <fullName evidence="5 6">Phosphoglycolate phosphatase</fullName>
        <shortName evidence="5">PGP</shortName>
        <shortName evidence="5">PGPase</shortName>
        <ecNumber evidence="5 6">3.1.3.18</ecNumber>
    </recommendedName>
</protein>
<evidence type="ECO:0000256" key="4">
    <source>
        <dbReference type="ARBA" id="ARBA00023277"/>
    </source>
</evidence>
<evidence type="ECO:0000256" key="5">
    <source>
        <dbReference type="HAMAP-Rule" id="MF_01419"/>
    </source>
</evidence>
<comment type="catalytic activity">
    <reaction evidence="5">
        <text>2-phosphoglycolate + H2O = glycolate + phosphate</text>
        <dbReference type="Rhea" id="RHEA:14369"/>
        <dbReference type="ChEBI" id="CHEBI:15377"/>
        <dbReference type="ChEBI" id="CHEBI:29805"/>
        <dbReference type="ChEBI" id="CHEBI:43474"/>
        <dbReference type="ChEBI" id="CHEBI:58033"/>
        <dbReference type="EC" id="3.1.3.18"/>
    </reaction>
</comment>
<reference evidence="7 8" key="1">
    <citation type="submission" date="2024-02" db="EMBL/GenBank/DDBJ databases">
        <title>STSV induces naive adaptation in Sulfolobus.</title>
        <authorList>
            <person name="Xiang X."/>
            <person name="Song M."/>
        </authorList>
    </citation>
    <scope>NUCLEOTIDE SEQUENCE [LARGE SCALE GENOMIC DNA]</scope>
    <source>
        <strain evidence="7 8">RT2</strain>
    </source>
</reference>
<accession>A0AAX4L3J7</accession>
<dbReference type="InterPro" id="IPR023214">
    <property type="entry name" value="HAD_sf"/>
</dbReference>
<evidence type="ECO:0000256" key="2">
    <source>
        <dbReference type="ARBA" id="ARBA00022801"/>
    </source>
</evidence>
<dbReference type="PANTHER" id="PTHR10000">
    <property type="entry name" value="PHOSPHOSERINE PHOSPHATASE"/>
    <property type="match status" value="1"/>
</dbReference>
<feature type="binding site" evidence="5">
    <location>
        <position position="152"/>
    </location>
    <ligand>
        <name>substrate</name>
    </ligand>
</feature>
<dbReference type="SUPFAM" id="SSF56784">
    <property type="entry name" value="HAD-like"/>
    <property type="match status" value="1"/>
</dbReference>
<organism evidence="7 8">
    <name type="scientific">Sulfolobus tengchongensis</name>
    <dbReference type="NCBI Taxonomy" id="207809"/>
    <lineage>
        <taxon>Archaea</taxon>
        <taxon>Thermoproteota</taxon>
        <taxon>Thermoprotei</taxon>
        <taxon>Sulfolobales</taxon>
        <taxon>Sulfolobaceae</taxon>
        <taxon>Sulfolobus</taxon>
    </lineage>
</organism>
<dbReference type="GO" id="GO:0008967">
    <property type="term" value="F:phosphoglycolate phosphatase activity"/>
    <property type="evidence" value="ECO:0007669"/>
    <property type="project" value="UniProtKB-UniRule"/>
</dbReference>
<comment type="cofactor">
    <cofactor evidence="5">
        <name>Mg(2+)</name>
        <dbReference type="ChEBI" id="CHEBI:18420"/>
    </cofactor>
</comment>
<evidence type="ECO:0000256" key="6">
    <source>
        <dbReference type="NCBIfam" id="TIGR01487"/>
    </source>
</evidence>
<comment type="function">
    <text evidence="5">Catalyzes the dephosphorylation of 2-phosphoglycolate.</text>
</comment>
<dbReference type="NCBIfam" id="TIGR01482">
    <property type="entry name" value="SPP-subfamily"/>
    <property type="match status" value="1"/>
</dbReference>
<comment type="similarity">
    <text evidence="5">Belongs to the archaeal SPP-like hydrolase family.</text>
</comment>
<dbReference type="NCBIfam" id="TIGR01487">
    <property type="entry name" value="Pglycolate_arch"/>
    <property type="match status" value="1"/>
</dbReference>
<keyword evidence="3 5" id="KW-0460">Magnesium</keyword>
<dbReference type="InterPro" id="IPR006379">
    <property type="entry name" value="HAD-SF_hydro_IIB"/>
</dbReference>
<evidence type="ECO:0000256" key="1">
    <source>
        <dbReference type="ARBA" id="ARBA00022723"/>
    </source>
</evidence>
<evidence type="ECO:0000313" key="7">
    <source>
        <dbReference type="EMBL" id="WWQ61554.1"/>
    </source>
</evidence>
<keyword evidence="8" id="KW-1185">Reference proteome</keyword>
<feature type="active site" description="Nucleophile" evidence="5">
    <location>
        <position position="13"/>
    </location>
</feature>
<feature type="binding site" evidence="5">
    <location>
        <position position="174"/>
    </location>
    <ligand>
        <name>Mg(2+)</name>
        <dbReference type="ChEBI" id="CHEBI:18420"/>
    </ligand>
</feature>
<dbReference type="Gene3D" id="3.40.50.1000">
    <property type="entry name" value="HAD superfamily/HAD-like"/>
    <property type="match status" value="1"/>
</dbReference>
<sequence length="233" mass="26289">MGMSSVDILVASDYDRTLANEENNFVISPSVVQKVNEFSKKYKFIVVTGREKRFIDKLAIGLKPTAWILENGTLILYNNKEFVLCDDNWFEKDRKKIIEILNQLEIKYSLGRVIIYLDGFGTKLDAIREIEKYGKIEVNRNDAMILPKGVDKGVGVMKFKQLIGFKGKIVALGDSENDYALFRIADIKVAVANAIPQVKEMADIVTEKPNGLGVIEILDKILSGQLRKEVNID</sequence>
<keyword evidence="1 5" id="KW-0479">Metal-binding</keyword>
<dbReference type="NCBIfam" id="TIGR01484">
    <property type="entry name" value="HAD-SF-IIB"/>
    <property type="match status" value="1"/>
</dbReference>
<proteinExistence type="inferred from homology"/>
<feature type="binding site" evidence="5">
    <location>
        <position position="15"/>
    </location>
    <ligand>
        <name>Mg(2+)</name>
        <dbReference type="ChEBI" id="CHEBI:18420"/>
    </ligand>
</feature>